<keyword evidence="2 7" id="KW-0813">Transport</keyword>
<evidence type="ECO:0000256" key="7">
    <source>
        <dbReference type="RuleBase" id="RU363032"/>
    </source>
</evidence>
<proteinExistence type="inferred from homology"/>
<dbReference type="PANTHER" id="PTHR30151">
    <property type="entry name" value="ALKANE SULFONATE ABC TRANSPORTER-RELATED, MEMBRANE SUBUNIT"/>
    <property type="match status" value="1"/>
</dbReference>
<evidence type="ECO:0000313" key="11">
    <source>
        <dbReference type="Proteomes" id="UP000267017"/>
    </source>
</evidence>
<keyword evidence="5 7" id="KW-1133">Transmembrane helix</keyword>
<feature type="domain" description="ABC transmembrane type-1" evidence="9">
    <location>
        <begin position="90"/>
        <end position="278"/>
    </location>
</feature>
<protein>
    <submittedName>
        <fullName evidence="10">ABC transporter permease</fullName>
    </submittedName>
</protein>
<feature type="transmembrane region" description="Helical" evidence="7">
    <location>
        <begin position="40"/>
        <end position="57"/>
    </location>
</feature>
<organism evidence="10 11">
    <name type="scientific">Paenibacillus oralis</name>
    <dbReference type="NCBI Taxonomy" id="2490856"/>
    <lineage>
        <taxon>Bacteria</taxon>
        <taxon>Bacillati</taxon>
        <taxon>Bacillota</taxon>
        <taxon>Bacilli</taxon>
        <taxon>Bacillales</taxon>
        <taxon>Paenibacillaceae</taxon>
        <taxon>Paenibacillus</taxon>
    </lineage>
</organism>
<evidence type="ECO:0000256" key="1">
    <source>
        <dbReference type="ARBA" id="ARBA00004651"/>
    </source>
</evidence>
<dbReference type="InterPro" id="IPR000515">
    <property type="entry name" value="MetI-like"/>
</dbReference>
<dbReference type="PROSITE" id="PS50928">
    <property type="entry name" value="ABC_TM1"/>
    <property type="match status" value="1"/>
</dbReference>
<feature type="region of interest" description="Disordered" evidence="8">
    <location>
        <begin position="1"/>
        <end position="22"/>
    </location>
</feature>
<comment type="similarity">
    <text evidence="7">Belongs to the binding-protein-dependent transport system permease family.</text>
</comment>
<evidence type="ECO:0000256" key="5">
    <source>
        <dbReference type="ARBA" id="ARBA00022989"/>
    </source>
</evidence>
<dbReference type="RefSeq" id="WP_128630259.1">
    <property type="nucleotide sequence ID" value="NZ_RRCN01000001.1"/>
</dbReference>
<keyword evidence="4 7" id="KW-0812">Transmembrane</keyword>
<feature type="transmembrane region" description="Helical" evidence="7">
    <location>
        <begin position="255"/>
        <end position="274"/>
    </location>
</feature>
<keyword evidence="6 7" id="KW-0472">Membrane</keyword>
<evidence type="ECO:0000256" key="4">
    <source>
        <dbReference type="ARBA" id="ARBA00022692"/>
    </source>
</evidence>
<accession>A0A3P3TW82</accession>
<dbReference type="Pfam" id="PF00528">
    <property type="entry name" value="BPD_transp_1"/>
    <property type="match status" value="1"/>
</dbReference>
<comment type="caution">
    <text evidence="10">The sequence shown here is derived from an EMBL/GenBank/DDBJ whole genome shotgun (WGS) entry which is preliminary data.</text>
</comment>
<feature type="transmembrane region" description="Helical" evidence="7">
    <location>
        <begin position="142"/>
        <end position="170"/>
    </location>
</feature>
<dbReference type="Proteomes" id="UP000267017">
    <property type="component" value="Unassembled WGS sequence"/>
</dbReference>
<evidence type="ECO:0000259" key="9">
    <source>
        <dbReference type="PROSITE" id="PS50928"/>
    </source>
</evidence>
<dbReference type="GO" id="GO:0055085">
    <property type="term" value="P:transmembrane transport"/>
    <property type="evidence" value="ECO:0007669"/>
    <property type="project" value="InterPro"/>
</dbReference>
<dbReference type="PANTHER" id="PTHR30151:SF19">
    <property type="entry name" value="ABC TRANSPORTER PERMEASE"/>
    <property type="match status" value="1"/>
</dbReference>
<dbReference type="SUPFAM" id="SSF161098">
    <property type="entry name" value="MetI-like"/>
    <property type="match status" value="1"/>
</dbReference>
<dbReference type="CDD" id="cd06261">
    <property type="entry name" value="TM_PBP2"/>
    <property type="match status" value="1"/>
</dbReference>
<dbReference type="Gene3D" id="1.10.3720.10">
    <property type="entry name" value="MetI-like"/>
    <property type="match status" value="1"/>
</dbReference>
<sequence length="289" mass="31966">MQSEADVMENGGKLGSAGRAARQRRKSNALKYEMSQPKPWLVNAGRIALFLVILLLWESGARTGLINAFFWSQPAEIARTWWTGVQSGSVWQDTFYTFRSTIYGFLLGTAGGTLIGLSFWWSKYYARIFEPFIIMFEAMPKLALAPIIVLVFGIGIGSKIAMGFAITVVITTLTTYNGVRSVDKDLVRMVYSLGASQLQVFSKVIVPTAIPAMISALRINIGLALTGAIVGEYIGSEQGLGRMIFYAGQTYEISLIWANIFNLSILSMLLYILVGRLEVFLLKGFTHQK</sequence>
<dbReference type="EMBL" id="RRCN01000001">
    <property type="protein sequence ID" value="RRJ62372.1"/>
    <property type="molecule type" value="Genomic_DNA"/>
</dbReference>
<evidence type="ECO:0000313" key="10">
    <source>
        <dbReference type="EMBL" id="RRJ62372.1"/>
    </source>
</evidence>
<dbReference type="InterPro" id="IPR035906">
    <property type="entry name" value="MetI-like_sf"/>
</dbReference>
<gene>
    <name evidence="10" type="ORF">EHV15_04970</name>
</gene>
<evidence type="ECO:0000256" key="6">
    <source>
        <dbReference type="ARBA" id="ARBA00023136"/>
    </source>
</evidence>
<evidence type="ECO:0000256" key="2">
    <source>
        <dbReference type="ARBA" id="ARBA00022448"/>
    </source>
</evidence>
<dbReference type="AlphaFoldDB" id="A0A3P3TW82"/>
<evidence type="ECO:0000256" key="8">
    <source>
        <dbReference type="SAM" id="MobiDB-lite"/>
    </source>
</evidence>
<keyword evidence="3" id="KW-1003">Cell membrane</keyword>
<reference evidence="10 11" key="1">
    <citation type="submission" date="2018-11" db="EMBL/GenBank/DDBJ databases">
        <title>Genome sequencing of Paenibacillus sp. KCOM 3021 (= ChDC PVNT-B20).</title>
        <authorList>
            <person name="Kook J.-K."/>
            <person name="Park S.-N."/>
            <person name="Lim Y.K."/>
        </authorList>
    </citation>
    <scope>NUCLEOTIDE SEQUENCE [LARGE SCALE GENOMIC DNA]</scope>
    <source>
        <strain evidence="10 11">KCOM 3021</strain>
    </source>
</reference>
<dbReference type="OrthoDB" id="9783295at2"/>
<evidence type="ECO:0000256" key="3">
    <source>
        <dbReference type="ARBA" id="ARBA00022475"/>
    </source>
</evidence>
<comment type="subcellular location">
    <subcellularLocation>
        <location evidence="1 7">Cell membrane</location>
        <topology evidence="1 7">Multi-pass membrane protein</topology>
    </subcellularLocation>
</comment>
<dbReference type="GO" id="GO:0005886">
    <property type="term" value="C:plasma membrane"/>
    <property type="evidence" value="ECO:0007669"/>
    <property type="project" value="UniProtKB-SubCell"/>
</dbReference>
<name>A0A3P3TW82_9BACL</name>
<keyword evidence="11" id="KW-1185">Reference proteome</keyword>
<feature type="transmembrane region" description="Helical" evidence="7">
    <location>
        <begin position="102"/>
        <end position="121"/>
    </location>
</feature>